<dbReference type="AlphaFoldDB" id="A0A8M1H0A1"/>
<sequence>MTFSTSKRGSERSRSCCAVRPGSAALLAGGAQRKEDRAPGPGRASHGEPKPASGACRAGRPAAEKTLRRHGASSEAHNSGDTKQAPGHAGSGVGRGREAATSPAGTPPAPLGGRGPLHPGYPSEVEDDRPSLTCPAAAVPADPQCQPGPALQPARSEPRGARNGPGDAEHRISALTRPREPAARRPALPAPPEAPASPRAQAAGSPRHDLRPAPEVPPAASVSASTVGSPAPALHAHRKSRVRPRWRGWPRGEPGAVGVRWPFFAPVTARPHPAEALAPSLSAEDDSSTFLSEIFVRHWLKRKNKISCSLQKRERQPARRRTQAGRVGEEEAASYQRSLMQGAIPGLLDHSLS</sequence>
<organism evidence="2 3">
    <name type="scientific">Ursus maritimus</name>
    <name type="common">Polar bear</name>
    <name type="synonym">Thalarctos maritimus</name>
    <dbReference type="NCBI Taxonomy" id="29073"/>
    <lineage>
        <taxon>Eukaryota</taxon>
        <taxon>Metazoa</taxon>
        <taxon>Chordata</taxon>
        <taxon>Craniata</taxon>
        <taxon>Vertebrata</taxon>
        <taxon>Euteleostomi</taxon>
        <taxon>Mammalia</taxon>
        <taxon>Eutheria</taxon>
        <taxon>Laurasiatheria</taxon>
        <taxon>Carnivora</taxon>
        <taxon>Caniformia</taxon>
        <taxon>Ursidae</taxon>
        <taxon>Ursus</taxon>
    </lineage>
</organism>
<feature type="compositionally biased region" description="Basic residues" evidence="1">
    <location>
        <begin position="235"/>
        <end position="248"/>
    </location>
</feature>
<keyword evidence="2" id="KW-1185">Reference proteome</keyword>
<dbReference type="OrthoDB" id="10571256at2759"/>
<name>A0A8M1H0A1_URSMA</name>
<dbReference type="RefSeq" id="XP_040501433.1">
    <property type="nucleotide sequence ID" value="XM_040645499.1"/>
</dbReference>
<feature type="compositionally biased region" description="Basic and acidic residues" evidence="1">
    <location>
        <begin position="167"/>
        <end position="183"/>
    </location>
</feature>
<proteinExistence type="predicted"/>
<accession>A0A8M1H0A1</accession>
<feature type="region of interest" description="Disordered" evidence="1">
    <location>
        <begin position="1"/>
        <end position="251"/>
    </location>
</feature>
<evidence type="ECO:0000313" key="2">
    <source>
        <dbReference type="Proteomes" id="UP000261680"/>
    </source>
</evidence>
<reference evidence="3" key="1">
    <citation type="submission" date="2025-08" db="UniProtKB">
        <authorList>
            <consortium name="RefSeq"/>
        </authorList>
    </citation>
    <scope>IDENTIFICATION</scope>
    <source>
        <tissue evidence="3">Whole blood</tissue>
    </source>
</reference>
<protein>
    <submittedName>
        <fullName evidence="3">Collagen alpha-1(I) chain-like</fullName>
    </submittedName>
</protein>
<dbReference type="KEGG" id="umr:121106329"/>
<evidence type="ECO:0000256" key="1">
    <source>
        <dbReference type="SAM" id="MobiDB-lite"/>
    </source>
</evidence>
<feature type="region of interest" description="Disordered" evidence="1">
    <location>
        <begin position="311"/>
        <end position="334"/>
    </location>
</feature>
<gene>
    <name evidence="3" type="primary">LOC121106329</name>
</gene>
<dbReference type="Proteomes" id="UP000261680">
    <property type="component" value="Unplaced"/>
</dbReference>
<feature type="compositionally biased region" description="Low complexity" evidence="1">
    <location>
        <begin position="218"/>
        <end position="233"/>
    </location>
</feature>
<evidence type="ECO:0000313" key="3">
    <source>
        <dbReference type="RefSeq" id="XP_040501433.1"/>
    </source>
</evidence>
<feature type="compositionally biased region" description="Low complexity" evidence="1">
    <location>
        <begin position="196"/>
        <end position="205"/>
    </location>
</feature>
<dbReference type="GeneID" id="121106329"/>